<evidence type="ECO:0000313" key="2">
    <source>
        <dbReference type="EMBL" id="CAD6211671.1"/>
    </source>
</evidence>
<dbReference type="Proteomes" id="UP000604825">
    <property type="component" value="Unassembled WGS sequence"/>
</dbReference>
<comment type="caution">
    <text evidence="2">The sequence shown here is derived from an EMBL/GenBank/DDBJ whole genome shotgun (WGS) entry which is preliminary data.</text>
</comment>
<protein>
    <submittedName>
        <fullName evidence="2">Uncharacterized protein</fullName>
    </submittedName>
</protein>
<accession>A0A811MWW8</accession>
<dbReference type="EMBL" id="CAJGYO010000002">
    <property type="protein sequence ID" value="CAD6211671.1"/>
    <property type="molecule type" value="Genomic_DNA"/>
</dbReference>
<gene>
    <name evidence="2" type="ORF">NCGR_LOCUS7627</name>
</gene>
<feature type="compositionally biased region" description="Polar residues" evidence="1">
    <location>
        <begin position="680"/>
        <end position="703"/>
    </location>
</feature>
<proteinExistence type="predicted"/>
<dbReference type="OrthoDB" id="775914at2759"/>
<dbReference type="PANTHER" id="PTHR34461">
    <property type="entry name" value="EXPRESSED PROTEIN"/>
    <property type="match status" value="1"/>
</dbReference>
<evidence type="ECO:0000313" key="3">
    <source>
        <dbReference type="Proteomes" id="UP000604825"/>
    </source>
</evidence>
<dbReference type="PANTHER" id="PTHR34461:SF2">
    <property type="entry name" value="EXPRESSED PROTEIN"/>
    <property type="match status" value="1"/>
</dbReference>
<name>A0A811MWW8_9POAL</name>
<reference evidence="2" key="1">
    <citation type="submission" date="2020-10" db="EMBL/GenBank/DDBJ databases">
        <authorList>
            <person name="Han B."/>
            <person name="Lu T."/>
            <person name="Zhao Q."/>
            <person name="Huang X."/>
            <person name="Zhao Y."/>
        </authorList>
    </citation>
    <scope>NUCLEOTIDE SEQUENCE</scope>
</reference>
<sequence length="904" mass="100123">MPASALTNLNFGCPRRSTRFKNIHTIYDEDYDRDPSTFKRIKTEVIDSELSVGSVNDKDSEQDCHDVSLKDLRTQCKAKNRKTSKITLEGCGIKNQAKTEDDIDLDKPLIVLKQKRPKASPAKANIKMDALRSPFAAKEEDTTSQRDEILSSAQSSLLKATMQDPVLEKLGRRVAELEQSKVVIDCTEEIVGEQMCCAEVNNTAGALASCAKPDVLCEIKTEDTNYSEFGTSICSIKNPEHSSFELQQKLMEGDDRVPQSCFMTQPAQLADVSDHSCEQTCSFKENNFDDITAAKATEVDSSLGLIDEVSNHQKTSENITNSDMDKSSTANGFMACSFSQSCHDRLDNDEDWNLFVHGNEPVKILAELSPIDESSTDTHSDLCGSTEMNCTSLEGVARMQAEGQLDSIVCCGVRPKHMLLDMEIGDTATDTFTFDKSIDLAHPANFVAQDGRLESIVYDVLNNNAQRTASKNKSSAGLPDTAVIQSSLIDFTDNCPEDKKASDDKISPPINVDWPYKLNSTIDYDICRSINNDEGSEEELVPQHQLYQSCSDKFNLSSVMPEISNAEESKQLLSAGDQNSSATSLETDGRIQKPEIFVDEESIEEHAPRVLLSKRKIMSPTSQEKLCSALTGIDLCDGVQRSKSKIIIEDRGKSTISLPQPAHMQDRSMFRTDRRLKGRTSVSPTSKGVLKSTGSPPHQQTTCSCMRSSPVVLDTEKAVEFSQRQMHDIENIAAKLIRSLKHMKSIVDESLSTEAYSLLPNFNIAGVRHEMEYALLILNSSKIRAASEDALEVERTTKKWLSIMNKDCSRFCKILSLAKKSAVSHPEAPRKQRKIMFADEAGGMLCHVKVLSLYVEIKSPSKAANFTMFAEATSDLTPELASVIKFLVSCCSKVLYSRELFKLE</sequence>
<keyword evidence="3" id="KW-1185">Reference proteome</keyword>
<dbReference type="AlphaFoldDB" id="A0A811MWW8"/>
<evidence type="ECO:0000256" key="1">
    <source>
        <dbReference type="SAM" id="MobiDB-lite"/>
    </source>
</evidence>
<organism evidence="2 3">
    <name type="scientific">Miscanthus lutarioriparius</name>
    <dbReference type="NCBI Taxonomy" id="422564"/>
    <lineage>
        <taxon>Eukaryota</taxon>
        <taxon>Viridiplantae</taxon>
        <taxon>Streptophyta</taxon>
        <taxon>Embryophyta</taxon>
        <taxon>Tracheophyta</taxon>
        <taxon>Spermatophyta</taxon>
        <taxon>Magnoliopsida</taxon>
        <taxon>Liliopsida</taxon>
        <taxon>Poales</taxon>
        <taxon>Poaceae</taxon>
        <taxon>PACMAD clade</taxon>
        <taxon>Panicoideae</taxon>
        <taxon>Andropogonodae</taxon>
        <taxon>Andropogoneae</taxon>
        <taxon>Saccharinae</taxon>
        <taxon>Miscanthus</taxon>
    </lineage>
</organism>
<feature type="region of interest" description="Disordered" evidence="1">
    <location>
        <begin position="676"/>
        <end position="703"/>
    </location>
</feature>